<organism evidence="1 2">
    <name type="scientific">Pseudovibrio exalbescens</name>
    <dbReference type="NCBI Taxonomy" id="197461"/>
    <lineage>
        <taxon>Bacteria</taxon>
        <taxon>Pseudomonadati</taxon>
        <taxon>Pseudomonadota</taxon>
        <taxon>Alphaproteobacteria</taxon>
        <taxon>Hyphomicrobiales</taxon>
        <taxon>Stappiaceae</taxon>
        <taxon>Pseudovibrio</taxon>
    </lineage>
</organism>
<accession>A0A1U7JGU3</accession>
<sequence>MTCRYYDDHSIKLKEGDLPLSFSRNDLIAYAGPDEIIATALMFNMFRFAFSKLARDGELLERNRVKVQLGFPGPGVKDCVELVLRGLTRNAANVTEVTENLPEEAPLALVGRFYYEFEYEDRRIGLWPKEGFFTDEFREMVITFQPRKGSDEEQRKFQEFKDDLIRRIMSAGEDNLFNWKEVPVAD</sequence>
<dbReference type="Proteomes" id="UP000185783">
    <property type="component" value="Unassembled WGS sequence"/>
</dbReference>
<protein>
    <recommendedName>
        <fullName evidence="3">Formylmethanofuran dehydrogenase subunit E domain-containing protein</fullName>
    </recommendedName>
</protein>
<reference evidence="1 2" key="1">
    <citation type="submission" date="2016-03" db="EMBL/GenBank/DDBJ databases">
        <title>Genome sequence of Nesiotobacter sp. nov., a moderately halophilic alphaproteobacterium isolated from the Yellow Sea, China.</title>
        <authorList>
            <person name="Zhang G."/>
            <person name="Zhang R."/>
        </authorList>
    </citation>
    <scope>NUCLEOTIDE SEQUENCE [LARGE SCALE GENOMIC DNA]</scope>
    <source>
        <strain evidence="1 2">WB1-6</strain>
    </source>
</reference>
<comment type="caution">
    <text evidence="1">The sequence shown here is derived from an EMBL/GenBank/DDBJ whole genome shotgun (WGS) entry which is preliminary data.</text>
</comment>
<proteinExistence type="predicted"/>
<dbReference type="EMBL" id="LVVZ01000017">
    <property type="protein sequence ID" value="OKL43861.1"/>
    <property type="molecule type" value="Genomic_DNA"/>
</dbReference>
<keyword evidence="2" id="KW-1185">Reference proteome</keyword>
<dbReference type="AlphaFoldDB" id="A0A1U7JGU3"/>
<evidence type="ECO:0008006" key="3">
    <source>
        <dbReference type="Google" id="ProtNLM"/>
    </source>
</evidence>
<evidence type="ECO:0000313" key="2">
    <source>
        <dbReference type="Proteomes" id="UP000185783"/>
    </source>
</evidence>
<dbReference type="RefSeq" id="WP_028482270.1">
    <property type="nucleotide sequence ID" value="NZ_LVVZ01000017.1"/>
</dbReference>
<name>A0A1U7JGU3_9HYPH</name>
<evidence type="ECO:0000313" key="1">
    <source>
        <dbReference type="EMBL" id="OKL43861.1"/>
    </source>
</evidence>
<dbReference type="STRING" id="197461.A3843_11355"/>
<gene>
    <name evidence="1" type="ORF">A3843_11355</name>
</gene>